<comment type="caution">
    <text evidence="3">The sequence shown here is derived from an EMBL/GenBank/DDBJ whole genome shotgun (WGS) entry which is preliminary data.</text>
</comment>
<gene>
    <name evidence="3" type="ORF">SEUCBS140593_000229</name>
</gene>
<proteinExistence type="predicted"/>
<sequence length="323" mass="34419">MRLFSNLLTFLLAGLTAIVPANADNLSVQALDPPETVSFTLTYPRSETYTTFNRMPIVFAISNPRYASLLAPKITFSIANYDIFEGTCPVYVDNRNFTIDLQTYNLSATTSPDPLYVYANFDCLDYQTAQWFFAWSVETSRANITVTNGSLSDIPHTTVTDQGHFIFETVSSGGNAIDLVAGTADTSCDAVPYSHQIDIVAIAEGPCSDNILDFPSCAVVANDTGFHTSTPRSAGESSGDCGGVINATEATIIKDTPISHNCPKFPMAHVPCNASETVQRPSNVTTASPSTTSVPGSSVRIMPANGIAVGITILGMCIGVLLL</sequence>
<keyword evidence="1" id="KW-0732">Signal</keyword>
<evidence type="ECO:0000256" key="1">
    <source>
        <dbReference type="SAM" id="SignalP"/>
    </source>
</evidence>
<protein>
    <recommendedName>
        <fullName evidence="2">DUF7136 domain-containing protein</fullName>
    </recommendedName>
</protein>
<evidence type="ECO:0000313" key="3">
    <source>
        <dbReference type="EMBL" id="CAK7208605.1"/>
    </source>
</evidence>
<dbReference type="Pfam" id="PF23584">
    <property type="entry name" value="DUF7136"/>
    <property type="match status" value="1"/>
</dbReference>
<feature type="domain" description="DUF7136" evidence="2">
    <location>
        <begin position="34"/>
        <end position="231"/>
    </location>
</feature>
<dbReference type="Proteomes" id="UP001642482">
    <property type="component" value="Unassembled WGS sequence"/>
</dbReference>
<dbReference type="EMBL" id="CAWUHD010000001">
    <property type="protein sequence ID" value="CAK7208605.1"/>
    <property type="molecule type" value="Genomic_DNA"/>
</dbReference>
<accession>A0ABP0ALC9</accession>
<feature type="signal peptide" evidence="1">
    <location>
        <begin position="1"/>
        <end position="23"/>
    </location>
</feature>
<dbReference type="InterPro" id="IPR055560">
    <property type="entry name" value="DUF7136"/>
</dbReference>
<evidence type="ECO:0000313" key="4">
    <source>
        <dbReference type="Proteomes" id="UP001642482"/>
    </source>
</evidence>
<evidence type="ECO:0000259" key="2">
    <source>
        <dbReference type="Pfam" id="PF23584"/>
    </source>
</evidence>
<keyword evidence="4" id="KW-1185">Reference proteome</keyword>
<reference evidence="3 4" key="1">
    <citation type="submission" date="2024-01" db="EMBL/GenBank/DDBJ databases">
        <authorList>
            <person name="Allen C."/>
            <person name="Tagirdzhanova G."/>
        </authorList>
    </citation>
    <scope>NUCLEOTIDE SEQUENCE [LARGE SCALE GENOMIC DNA]</scope>
</reference>
<name>A0ABP0ALC9_9PEZI</name>
<organism evidence="3 4">
    <name type="scientific">Sporothrix eucalyptigena</name>
    <dbReference type="NCBI Taxonomy" id="1812306"/>
    <lineage>
        <taxon>Eukaryota</taxon>
        <taxon>Fungi</taxon>
        <taxon>Dikarya</taxon>
        <taxon>Ascomycota</taxon>
        <taxon>Pezizomycotina</taxon>
        <taxon>Sordariomycetes</taxon>
        <taxon>Sordariomycetidae</taxon>
        <taxon>Ophiostomatales</taxon>
        <taxon>Ophiostomataceae</taxon>
        <taxon>Sporothrix</taxon>
    </lineage>
</organism>
<feature type="chain" id="PRO_5046963921" description="DUF7136 domain-containing protein" evidence="1">
    <location>
        <begin position="24"/>
        <end position="323"/>
    </location>
</feature>